<dbReference type="VEuPathDB" id="AmoebaDB:NAEGRDRAFT_46742"/>
<evidence type="ECO:0000313" key="2">
    <source>
        <dbReference type="EMBL" id="EFC48180.1"/>
    </source>
</evidence>
<proteinExistence type="predicted"/>
<dbReference type="KEGG" id="ngr:NAEGRDRAFT_46742"/>
<feature type="compositionally biased region" description="Low complexity" evidence="1">
    <location>
        <begin position="31"/>
        <end position="46"/>
    </location>
</feature>
<gene>
    <name evidence="2" type="ORF">NAEGRDRAFT_46742</name>
</gene>
<keyword evidence="3" id="KW-1185">Reference proteome</keyword>
<evidence type="ECO:0000256" key="1">
    <source>
        <dbReference type="SAM" id="MobiDB-lite"/>
    </source>
</evidence>
<reference evidence="2 3" key="1">
    <citation type="journal article" date="2010" name="Cell">
        <title>The genome of Naegleria gruberi illuminates early eukaryotic versatility.</title>
        <authorList>
            <person name="Fritz-Laylin L.K."/>
            <person name="Prochnik S.E."/>
            <person name="Ginger M.L."/>
            <person name="Dacks J.B."/>
            <person name="Carpenter M.L."/>
            <person name="Field M.C."/>
            <person name="Kuo A."/>
            <person name="Paredez A."/>
            <person name="Chapman J."/>
            <person name="Pham J."/>
            <person name="Shu S."/>
            <person name="Neupane R."/>
            <person name="Cipriano M."/>
            <person name="Mancuso J."/>
            <person name="Tu H."/>
            <person name="Salamov A."/>
            <person name="Lindquist E."/>
            <person name="Shapiro H."/>
            <person name="Lucas S."/>
            <person name="Grigoriev I.V."/>
            <person name="Cande W.Z."/>
            <person name="Fulton C."/>
            <person name="Rokhsar D.S."/>
            <person name="Dawson S.C."/>
        </authorList>
    </citation>
    <scope>NUCLEOTIDE SEQUENCE [LARGE SCALE GENOMIC DNA]</scope>
    <source>
        <strain evidence="2 3">NEG-M</strain>
    </source>
</reference>
<feature type="compositionally biased region" description="Polar residues" evidence="1">
    <location>
        <begin position="1"/>
        <end position="30"/>
    </location>
</feature>
<organism evidence="3">
    <name type="scientific">Naegleria gruberi</name>
    <name type="common">Amoeba</name>
    <dbReference type="NCBI Taxonomy" id="5762"/>
    <lineage>
        <taxon>Eukaryota</taxon>
        <taxon>Discoba</taxon>
        <taxon>Heterolobosea</taxon>
        <taxon>Tetramitia</taxon>
        <taxon>Eutetramitia</taxon>
        <taxon>Vahlkampfiidae</taxon>
        <taxon>Naegleria</taxon>
    </lineage>
</organism>
<dbReference type="EMBL" id="GG738852">
    <property type="protein sequence ID" value="EFC48180.1"/>
    <property type="molecule type" value="Genomic_DNA"/>
</dbReference>
<evidence type="ECO:0000313" key="3">
    <source>
        <dbReference type="Proteomes" id="UP000006671"/>
    </source>
</evidence>
<sequence length="355" mass="39448">MGGSNSVMNKGSSQADKYQMSSTNSQSTMVSQQSSPKSSNNSLRKSFTPLPPPNSTVPDEEDDNADEVLYTSSEYMFDRELPVWFYSSNYNGSLGSRRGSLKKTRSLVMDSTSSNNREEANTNSPPPKKSTSYQKLHRQDSPPSPTHSNSSPLLFSTPPRQRPSLLTSVLKNSSAQTTPPPPKGNQVSPSHHCTSTTDFSSFNPVPSPSIPIRRVESVENFRSRSQSVPIDSINSDTRQVSKRNSITCFVSESKDMDELQILVTPPASPHEYMSPSNSLTIRSIDSEMRLAKREKREKKKKTLELKKKQAASSAAIMMSQASLPPLFQKIQMHSTPNRLKSKELDEPSKQMIRVK</sequence>
<feature type="region of interest" description="Disordered" evidence="1">
    <location>
        <begin position="88"/>
        <end position="210"/>
    </location>
</feature>
<dbReference type="AlphaFoldDB" id="D2V4X6"/>
<feature type="region of interest" description="Disordered" evidence="1">
    <location>
        <begin position="333"/>
        <end position="355"/>
    </location>
</feature>
<feature type="region of interest" description="Disordered" evidence="1">
    <location>
        <begin position="1"/>
        <end position="69"/>
    </location>
</feature>
<dbReference type="InParanoid" id="D2V4X6"/>
<feature type="region of interest" description="Disordered" evidence="1">
    <location>
        <begin position="293"/>
        <end position="317"/>
    </location>
</feature>
<accession>D2V4X6</accession>
<feature type="compositionally biased region" description="Polar residues" evidence="1">
    <location>
        <begin position="185"/>
        <end position="204"/>
    </location>
</feature>
<dbReference type="RefSeq" id="XP_002680924.1">
    <property type="nucleotide sequence ID" value="XM_002680878.1"/>
</dbReference>
<dbReference type="GeneID" id="8849629"/>
<name>D2V4X6_NAEGR</name>
<dbReference type="Proteomes" id="UP000006671">
    <property type="component" value="Unassembled WGS sequence"/>
</dbReference>
<protein>
    <submittedName>
        <fullName evidence="2">Predicted protein</fullName>
    </submittedName>
</protein>
<feature type="compositionally biased region" description="Polar residues" evidence="1">
    <location>
        <begin position="164"/>
        <end position="177"/>
    </location>
</feature>